<dbReference type="RefSeq" id="WP_307159140.1">
    <property type="nucleotide sequence ID" value="NZ_JAUSWH010000011.1"/>
</dbReference>
<organism evidence="1 2">
    <name type="scientific">Rhizobium paknamense</name>
    <dbReference type="NCBI Taxonomy" id="1206817"/>
    <lineage>
        <taxon>Bacteria</taxon>
        <taxon>Pseudomonadati</taxon>
        <taxon>Pseudomonadota</taxon>
        <taxon>Alphaproteobacteria</taxon>
        <taxon>Hyphomicrobiales</taxon>
        <taxon>Rhizobiaceae</taxon>
        <taxon>Rhizobium/Agrobacterium group</taxon>
        <taxon>Rhizobium</taxon>
    </lineage>
</organism>
<dbReference type="Proteomes" id="UP001235269">
    <property type="component" value="Unassembled WGS sequence"/>
</dbReference>
<accession>A0ABU0IFN0</accession>
<proteinExistence type="predicted"/>
<dbReference type="EMBL" id="JAUSWH010000011">
    <property type="protein sequence ID" value="MDQ0456956.1"/>
    <property type="molecule type" value="Genomic_DNA"/>
</dbReference>
<comment type="caution">
    <text evidence="1">The sequence shown here is derived from an EMBL/GenBank/DDBJ whole genome shotgun (WGS) entry which is preliminary data.</text>
</comment>
<keyword evidence="2" id="KW-1185">Reference proteome</keyword>
<protein>
    <submittedName>
        <fullName evidence="1">Uncharacterized protein</fullName>
    </submittedName>
</protein>
<evidence type="ECO:0000313" key="1">
    <source>
        <dbReference type="EMBL" id="MDQ0456956.1"/>
    </source>
</evidence>
<reference evidence="1 2" key="1">
    <citation type="submission" date="2023-07" db="EMBL/GenBank/DDBJ databases">
        <title>Genomic Encyclopedia of Type Strains, Phase IV (KMG-IV): sequencing the most valuable type-strain genomes for metagenomic binning, comparative biology and taxonomic classification.</title>
        <authorList>
            <person name="Goeker M."/>
        </authorList>
    </citation>
    <scope>NUCLEOTIDE SEQUENCE [LARGE SCALE GENOMIC DNA]</scope>
    <source>
        <strain evidence="1 2">DSM 100301</strain>
    </source>
</reference>
<sequence>MVATHLYVDEIEINTRLSAFDASREELINVVREVVGARADAVDDDPITAAGLFAYIHGTRNTRALFRSKGWRHERRENIEAVRHPDRNLKVIYQSVDVACDEKHVPQAISGKGSGAERAIDQAQGSLFADGELDAVTFEPVTAPPSGVWFLCVSVNGEDVRAELSKAAGVSNGNFRQFEERIFIIRQGEWENVRVKGDIEPDGVEFEPVIRRK</sequence>
<evidence type="ECO:0000313" key="2">
    <source>
        <dbReference type="Proteomes" id="UP001235269"/>
    </source>
</evidence>
<name>A0ABU0IFN0_9HYPH</name>
<gene>
    <name evidence="1" type="ORF">QO005_003301</name>
</gene>